<evidence type="ECO:0000256" key="1">
    <source>
        <dbReference type="ARBA" id="ARBA00004141"/>
    </source>
</evidence>
<evidence type="ECO:0000313" key="7">
    <source>
        <dbReference type="Ensembl" id="ENSGMOP00000030422.1"/>
    </source>
</evidence>
<dbReference type="PANTHER" id="PTHR20952:SF4">
    <property type="entry name" value="RETICULOPHAGY REGULATOR 2"/>
    <property type="match status" value="1"/>
</dbReference>
<feature type="compositionally biased region" description="Basic and acidic residues" evidence="5">
    <location>
        <begin position="1"/>
        <end position="11"/>
    </location>
</feature>
<evidence type="ECO:0000256" key="5">
    <source>
        <dbReference type="SAM" id="MobiDB-lite"/>
    </source>
</evidence>
<dbReference type="Ensembl" id="ENSGMOT00000075167.1">
    <property type="protein sequence ID" value="ENSGMOP00000030422.1"/>
    <property type="gene ID" value="ENSGMOG00000034071.1"/>
</dbReference>
<feature type="region of interest" description="Disordered" evidence="5">
    <location>
        <begin position="1"/>
        <end position="20"/>
    </location>
</feature>
<keyword evidence="4" id="KW-0472">Membrane</keyword>
<dbReference type="Proteomes" id="UP000694546">
    <property type="component" value="Chromosome 4"/>
</dbReference>
<dbReference type="PANTHER" id="PTHR20952">
    <property type="entry name" value="ADP-RIBOSYLATION-LIKE FACTOR 6-INTERACTING PROTEIN"/>
    <property type="match status" value="1"/>
</dbReference>
<dbReference type="InterPro" id="IPR052114">
    <property type="entry name" value="ER_autophagy_membrane_reg"/>
</dbReference>
<comment type="subcellular location">
    <subcellularLocation>
        <location evidence="1">Membrane</location>
        <topology evidence="1">Multi-pass membrane protein</topology>
    </subcellularLocation>
</comment>
<dbReference type="GO" id="GO:0016020">
    <property type="term" value="C:membrane"/>
    <property type="evidence" value="ECO:0007669"/>
    <property type="project" value="UniProtKB-SubCell"/>
</dbReference>
<dbReference type="AlphaFoldDB" id="A0A8C5AGF1"/>
<name>A0A8C5AGF1_GADMO</name>
<sequence>MASGEEARRPSDTSSSVGLESLFPPGAAEHDACEEGSAELLGLRESLQGWLSPYEPLISWLQRLLVWERPLHSIFVALTLNTLFWLLSSTSLRPVFLLSVTLLGFLLLDRWKHKLPLMKGTLWVAFLWVGGGVWTPDPRHTGQSFLTWLLLWCEWDGVQLNQIKRRNNF</sequence>
<accession>A0A8C5AGF1</accession>
<keyword evidence="2" id="KW-0812">Transmembrane</keyword>
<keyword evidence="8" id="KW-1185">Reference proteome</keyword>
<evidence type="ECO:0000259" key="6">
    <source>
        <dbReference type="Pfam" id="PF24456"/>
    </source>
</evidence>
<dbReference type="InterPro" id="IPR057282">
    <property type="entry name" value="RETREG1-3-like_RHD"/>
</dbReference>
<proteinExistence type="predicted"/>
<protein>
    <recommendedName>
        <fullName evidence="6">RETREG1-3/ARL6IP-like N-terminal reticulon-homology domain-containing protein</fullName>
    </recommendedName>
</protein>
<dbReference type="Pfam" id="PF24456">
    <property type="entry name" value="RHD_RETREG1-3"/>
    <property type="match status" value="1"/>
</dbReference>
<reference evidence="7" key="1">
    <citation type="submission" date="2025-08" db="UniProtKB">
        <authorList>
            <consortium name="Ensembl"/>
        </authorList>
    </citation>
    <scope>IDENTIFICATION</scope>
</reference>
<evidence type="ECO:0000256" key="2">
    <source>
        <dbReference type="ARBA" id="ARBA00022692"/>
    </source>
</evidence>
<evidence type="ECO:0000256" key="4">
    <source>
        <dbReference type="ARBA" id="ARBA00023136"/>
    </source>
</evidence>
<organism evidence="7 8">
    <name type="scientific">Gadus morhua</name>
    <name type="common">Atlantic cod</name>
    <dbReference type="NCBI Taxonomy" id="8049"/>
    <lineage>
        <taxon>Eukaryota</taxon>
        <taxon>Metazoa</taxon>
        <taxon>Chordata</taxon>
        <taxon>Craniata</taxon>
        <taxon>Vertebrata</taxon>
        <taxon>Euteleostomi</taxon>
        <taxon>Actinopterygii</taxon>
        <taxon>Neopterygii</taxon>
        <taxon>Teleostei</taxon>
        <taxon>Neoteleostei</taxon>
        <taxon>Acanthomorphata</taxon>
        <taxon>Zeiogadaria</taxon>
        <taxon>Gadariae</taxon>
        <taxon>Gadiformes</taxon>
        <taxon>Gadoidei</taxon>
        <taxon>Gadidae</taxon>
        <taxon>Gadus</taxon>
    </lineage>
</organism>
<evidence type="ECO:0000313" key="8">
    <source>
        <dbReference type="Proteomes" id="UP000694546"/>
    </source>
</evidence>
<dbReference type="GO" id="GO:0005783">
    <property type="term" value="C:endoplasmic reticulum"/>
    <property type="evidence" value="ECO:0007669"/>
    <property type="project" value="UniProtKB-ARBA"/>
</dbReference>
<feature type="domain" description="RETREG1-3/ARL6IP-like N-terminal reticulon-homology" evidence="6">
    <location>
        <begin position="52"/>
        <end position="115"/>
    </location>
</feature>
<reference evidence="7" key="2">
    <citation type="submission" date="2025-09" db="UniProtKB">
        <authorList>
            <consortium name="Ensembl"/>
        </authorList>
    </citation>
    <scope>IDENTIFICATION</scope>
</reference>
<keyword evidence="3" id="KW-1133">Transmembrane helix</keyword>
<dbReference type="GeneTree" id="ENSGT01150000289092"/>
<evidence type="ECO:0000256" key="3">
    <source>
        <dbReference type="ARBA" id="ARBA00022989"/>
    </source>
</evidence>